<proteinExistence type="inferred from homology"/>
<keyword evidence="3" id="KW-1003">Cell membrane</keyword>
<dbReference type="Proteomes" id="UP001627154">
    <property type="component" value="Unassembled WGS sequence"/>
</dbReference>
<sequence>MRLASIQKVGAAGSCFFLLGLIMQTQISPALLQYATKKSVCLKEGNMFRSIWSKLPFAIEFRVYMFNVTNHEDVEATGAKPIVREIGPYVYDMWHEKIKQRDRDEDDTVAFVVKDTFYYNKTKSKKLTGDEEIIVPHYFMLGMIHTILRVHPTTLPLIVKGLNSIFRKPSSMFIKAKVREILIDGLPIDCNVTDSAGLAICNELHAKWEEYHLKKLDTKTFALSVIGWMNASEDGDEYRVKRGIADVMEVGKIVALNDQEKLSVWDDEVCDSFHGTAGILYQPFFDKTGKDVLAIFASELCRSLVVYYESIGQFKGMRTLRYTADFGVDVDSHPHHRCYCHKSASCQMKGIFDLYKCVGTPIIVSHPHFFDADPYFITTVEGLSTNKKKHKIIADFHPSTGALINANFRAQVNMFLTKVEKFKLMRNFPEALLPLFWVDNVVILPKWILRILKMSDKIITSMELVNFTMIFGGLAMLLFAVFQYQQSIHVTSLVLEQKSTQTDAAGSSGPVAGHDDRAPQQNLVTMLTRNVDRQAELAEGRAKTAVYHQNSISVQPRAYSSYLE</sequence>
<dbReference type="InterPro" id="IPR002159">
    <property type="entry name" value="CD36_fam"/>
</dbReference>
<evidence type="ECO:0000313" key="13">
    <source>
        <dbReference type="EMBL" id="KAL3404912.1"/>
    </source>
</evidence>
<evidence type="ECO:0000256" key="8">
    <source>
        <dbReference type="ARBA" id="ARBA00023136"/>
    </source>
</evidence>
<evidence type="ECO:0000256" key="2">
    <source>
        <dbReference type="ARBA" id="ARBA00010532"/>
    </source>
</evidence>
<keyword evidence="7 12" id="KW-1133">Transmembrane helix</keyword>
<dbReference type="AlphaFoldDB" id="A0ABD2XI90"/>
<evidence type="ECO:0000256" key="6">
    <source>
        <dbReference type="ARBA" id="ARBA00022725"/>
    </source>
</evidence>
<evidence type="ECO:0000256" key="5">
    <source>
        <dbReference type="ARBA" id="ARBA00022692"/>
    </source>
</evidence>
<accession>A0ABD2XI90</accession>
<evidence type="ECO:0000256" key="10">
    <source>
        <dbReference type="ARBA" id="ARBA00023170"/>
    </source>
</evidence>
<evidence type="ECO:0000313" key="14">
    <source>
        <dbReference type="Proteomes" id="UP001627154"/>
    </source>
</evidence>
<comment type="subcellular location">
    <subcellularLocation>
        <location evidence="1">Cell membrane</location>
        <topology evidence="1">Multi-pass membrane protein</topology>
    </subcellularLocation>
</comment>
<dbReference type="PRINTS" id="PR01609">
    <property type="entry name" value="CD36FAMILY"/>
</dbReference>
<evidence type="ECO:0000256" key="12">
    <source>
        <dbReference type="SAM" id="Phobius"/>
    </source>
</evidence>
<keyword evidence="9" id="KW-1015">Disulfide bond</keyword>
<evidence type="ECO:0000256" key="11">
    <source>
        <dbReference type="ARBA" id="ARBA00023180"/>
    </source>
</evidence>
<keyword evidence="11" id="KW-0325">Glycoprotein</keyword>
<name>A0ABD2XI90_9HYME</name>
<keyword evidence="6" id="KW-0552">Olfaction</keyword>
<keyword evidence="8 12" id="KW-0472">Membrane</keyword>
<dbReference type="EMBL" id="JBJJXI010000022">
    <property type="protein sequence ID" value="KAL3404912.1"/>
    <property type="molecule type" value="Genomic_DNA"/>
</dbReference>
<evidence type="ECO:0000256" key="4">
    <source>
        <dbReference type="ARBA" id="ARBA00022606"/>
    </source>
</evidence>
<evidence type="ECO:0000256" key="3">
    <source>
        <dbReference type="ARBA" id="ARBA00022475"/>
    </source>
</evidence>
<keyword evidence="5 12" id="KW-0812">Transmembrane</keyword>
<feature type="transmembrane region" description="Helical" evidence="12">
    <location>
        <begin position="464"/>
        <end position="484"/>
    </location>
</feature>
<evidence type="ECO:0000256" key="7">
    <source>
        <dbReference type="ARBA" id="ARBA00022989"/>
    </source>
</evidence>
<dbReference type="GO" id="GO:0005886">
    <property type="term" value="C:plasma membrane"/>
    <property type="evidence" value="ECO:0007669"/>
    <property type="project" value="UniProtKB-SubCell"/>
</dbReference>
<reference evidence="13 14" key="1">
    <citation type="journal article" date="2024" name="bioRxiv">
        <title>A reference genome for Trichogramma kaykai: A tiny desert-dwelling parasitoid wasp with competing sex-ratio distorters.</title>
        <authorList>
            <person name="Culotta J."/>
            <person name="Lindsey A.R."/>
        </authorList>
    </citation>
    <scope>NUCLEOTIDE SEQUENCE [LARGE SCALE GENOMIC DNA]</scope>
    <source>
        <strain evidence="13 14">KSX58</strain>
    </source>
</reference>
<organism evidence="13 14">
    <name type="scientific">Trichogramma kaykai</name>
    <dbReference type="NCBI Taxonomy" id="54128"/>
    <lineage>
        <taxon>Eukaryota</taxon>
        <taxon>Metazoa</taxon>
        <taxon>Ecdysozoa</taxon>
        <taxon>Arthropoda</taxon>
        <taxon>Hexapoda</taxon>
        <taxon>Insecta</taxon>
        <taxon>Pterygota</taxon>
        <taxon>Neoptera</taxon>
        <taxon>Endopterygota</taxon>
        <taxon>Hymenoptera</taxon>
        <taxon>Apocrita</taxon>
        <taxon>Proctotrupomorpha</taxon>
        <taxon>Chalcidoidea</taxon>
        <taxon>Trichogrammatidae</taxon>
        <taxon>Trichogramma</taxon>
    </lineage>
</organism>
<dbReference type="PANTHER" id="PTHR11923:SF69">
    <property type="entry name" value="SENSORY NEURON MEMBRANE PROTEIN 1"/>
    <property type="match status" value="1"/>
</dbReference>
<gene>
    <name evidence="13" type="ORF">TKK_002565</name>
</gene>
<dbReference type="PANTHER" id="PTHR11923">
    <property type="entry name" value="SCAVENGER RECEPTOR CLASS B TYPE-1 SR-B1"/>
    <property type="match status" value="1"/>
</dbReference>
<comment type="similarity">
    <text evidence="2">Belongs to the CD36 family.</text>
</comment>
<evidence type="ECO:0000256" key="9">
    <source>
        <dbReference type="ARBA" id="ARBA00023157"/>
    </source>
</evidence>
<evidence type="ECO:0000256" key="1">
    <source>
        <dbReference type="ARBA" id="ARBA00004651"/>
    </source>
</evidence>
<keyword evidence="4" id="KW-0716">Sensory transduction</keyword>
<protein>
    <submittedName>
        <fullName evidence="13">Uncharacterized protein</fullName>
    </submittedName>
</protein>
<keyword evidence="10" id="KW-0675">Receptor</keyword>
<dbReference type="GO" id="GO:0007608">
    <property type="term" value="P:sensory perception of smell"/>
    <property type="evidence" value="ECO:0007669"/>
    <property type="project" value="UniProtKB-KW"/>
</dbReference>
<dbReference type="Pfam" id="PF01130">
    <property type="entry name" value="CD36"/>
    <property type="match status" value="1"/>
</dbReference>
<comment type="caution">
    <text evidence="13">The sequence shown here is derived from an EMBL/GenBank/DDBJ whole genome shotgun (WGS) entry which is preliminary data.</text>
</comment>
<keyword evidence="14" id="KW-1185">Reference proteome</keyword>